<comment type="caution">
    <text evidence="10">The sequence shown here is derived from an EMBL/GenBank/DDBJ whole genome shotgun (WGS) entry which is preliminary data.</text>
</comment>
<dbReference type="InterPro" id="IPR000192">
    <property type="entry name" value="Aminotrans_V_dom"/>
</dbReference>
<gene>
    <name evidence="10" type="ORF">COV08_03375</name>
</gene>
<organism evidence="10 11">
    <name type="scientific">Candidatus Vogelbacteria bacterium CG10_big_fil_rev_8_21_14_0_10_49_38</name>
    <dbReference type="NCBI Taxonomy" id="1975043"/>
    <lineage>
        <taxon>Bacteria</taxon>
        <taxon>Candidatus Vogeliibacteriota</taxon>
    </lineage>
</organism>
<dbReference type="InterPro" id="IPR016454">
    <property type="entry name" value="Cysteine_dSase"/>
</dbReference>
<dbReference type="Gene3D" id="3.40.640.10">
    <property type="entry name" value="Type I PLP-dependent aspartate aminotransferase-like (Major domain)"/>
    <property type="match status" value="1"/>
</dbReference>
<dbReference type="AlphaFoldDB" id="A0A2H0RGV6"/>
<dbReference type="GO" id="GO:0031071">
    <property type="term" value="F:cysteine desulfurase activity"/>
    <property type="evidence" value="ECO:0007669"/>
    <property type="project" value="UniProtKB-EC"/>
</dbReference>
<keyword evidence="7" id="KW-0411">Iron-sulfur</keyword>
<comment type="similarity">
    <text evidence="2">Belongs to the class-V pyridoxal-phosphate-dependent aminotransferase family. NifS/IscS subfamily.</text>
</comment>
<evidence type="ECO:0000313" key="10">
    <source>
        <dbReference type="EMBL" id="PIR45782.1"/>
    </source>
</evidence>
<dbReference type="InterPro" id="IPR015421">
    <property type="entry name" value="PyrdxlP-dep_Trfase_major"/>
</dbReference>
<keyword evidence="6" id="KW-0408">Iron</keyword>
<comment type="catalytic activity">
    <reaction evidence="8">
        <text>(sulfur carrier)-H + L-cysteine = (sulfur carrier)-SH + L-alanine</text>
        <dbReference type="Rhea" id="RHEA:43892"/>
        <dbReference type="Rhea" id="RHEA-COMP:14737"/>
        <dbReference type="Rhea" id="RHEA-COMP:14739"/>
        <dbReference type="ChEBI" id="CHEBI:29917"/>
        <dbReference type="ChEBI" id="CHEBI:35235"/>
        <dbReference type="ChEBI" id="CHEBI:57972"/>
        <dbReference type="ChEBI" id="CHEBI:64428"/>
        <dbReference type="EC" id="2.8.1.7"/>
    </reaction>
</comment>
<dbReference type="EMBL" id="PCYK01000029">
    <property type="protein sequence ID" value="PIR45782.1"/>
    <property type="molecule type" value="Genomic_DNA"/>
</dbReference>
<dbReference type="InterPro" id="IPR015422">
    <property type="entry name" value="PyrdxlP-dep_Trfase_small"/>
</dbReference>
<sequence>MVKKIKRIYWDTAAATPLAPVVFRAIKAYDEEYFGNPSSLHWEGVKAKRAVEKARAKIAKTLQAHPDEIVFTGSGTESNNLALTGVMLPATELITTAIEHPAVLEPARQLARLGHRVVYISVNGEGQIDLTTFKQALNAKTRLVSVMLANNEIGAVQPIRELAKIIRQHRKKHQTLRPYLHTDACQAPRFLELNVAQLGVDLLSFNGSKIYGPKGVAALYVRRGVPLLPLIRGGGQEAGRRSGTLNVAGIVGLAEALALCAESRAQENQRLVKVRGRLLAKLQKIPNLTINGGMRERLPHNLNFSVAGLSAEQLVLELDAKGIAVSAGSACAHDHEEDSATIMAISGNDRTRALGAVRVSLGRDATIAQADYFGKMLLQIIAKYQNYQTPGV</sequence>
<evidence type="ECO:0000256" key="6">
    <source>
        <dbReference type="ARBA" id="ARBA00023004"/>
    </source>
</evidence>
<dbReference type="InterPro" id="IPR015424">
    <property type="entry name" value="PyrdxlP-dep_Trfase"/>
</dbReference>
<keyword evidence="4" id="KW-0479">Metal-binding</keyword>
<keyword evidence="3" id="KW-0808">Transferase</keyword>
<dbReference type="SUPFAM" id="SSF53383">
    <property type="entry name" value="PLP-dependent transferases"/>
    <property type="match status" value="1"/>
</dbReference>
<evidence type="ECO:0000256" key="3">
    <source>
        <dbReference type="ARBA" id="ARBA00022679"/>
    </source>
</evidence>
<comment type="cofactor">
    <cofactor evidence="1">
        <name>pyridoxal 5'-phosphate</name>
        <dbReference type="ChEBI" id="CHEBI:597326"/>
    </cofactor>
</comment>
<evidence type="ECO:0000256" key="1">
    <source>
        <dbReference type="ARBA" id="ARBA00001933"/>
    </source>
</evidence>
<proteinExistence type="inferred from homology"/>
<keyword evidence="5" id="KW-0663">Pyridoxal phosphate</keyword>
<reference evidence="10 11" key="1">
    <citation type="submission" date="2017-09" db="EMBL/GenBank/DDBJ databases">
        <title>Depth-based differentiation of microbial function through sediment-hosted aquifers and enrichment of novel symbionts in the deep terrestrial subsurface.</title>
        <authorList>
            <person name="Probst A.J."/>
            <person name="Ladd B."/>
            <person name="Jarett J.K."/>
            <person name="Geller-Mcgrath D.E."/>
            <person name="Sieber C.M."/>
            <person name="Emerson J.B."/>
            <person name="Anantharaman K."/>
            <person name="Thomas B.C."/>
            <person name="Malmstrom R."/>
            <person name="Stieglmeier M."/>
            <person name="Klingl A."/>
            <person name="Woyke T."/>
            <person name="Ryan C.M."/>
            <person name="Banfield J.F."/>
        </authorList>
    </citation>
    <scope>NUCLEOTIDE SEQUENCE [LARGE SCALE GENOMIC DNA]</scope>
    <source>
        <strain evidence="10">CG10_big_fil_rev_8_21_14_0_10_49_38</strain>
    </source>
</reference>
<evidence type="ECO:0000256" key="7">
    <source>
        <dbReference type="ARBA" id="ARBA00023014"/>
    </source>
</evidence>
<evidence type="ECO:0000256" key="4">
    <source>
        <dbReference type="ARBA" id="ARBA00022723"/>
    </source>
</evidence>
<dbReference type="PANTHER" id="PTHR11601">
    <property type="entry name" value="CYSTEINE DESULFURYLASE FAMILY MEMBER"/>
    <property type="match status" value="1"/>
</dbReference>
<dbReference type="PIRSF" id="PIRSF005572">
    <property type="entry name" value="NifS"/>
    <property type="match status" value="1"/>
</dbReference>
<feature type="domain" description="Aminotransferase class V" evidence="9">
    <location>
        <begin position="8"/>
        <end position="373"/>
    </location>
</feature>
<dbReference type="GO" id="GO:0046872">
    <property type="term" value="F:metal ion binding"/>
    <property type="evidence" value="ECO:0007669"/>
    <property type="project" value="UniProtKB-KW"/>
</dbReference>
<evidence type="ECO:0000313" key="11">
    <source>
        <dbReference type="Proteomes" id="UP000230431"/>
    </source>
</evidence>
<dbReference type="GO" id="GO:0051536">
    <property type="term" value="F:iron-sulfur cluster binding"/>
    <property type="evidence" value="ECO:0007669"/>
    <property type="project" value="UniProtKB-KW"/>
</dbReference>
<name>A0A2H0RGV6_9BACT</name>
<dbReference type="Proteomes" id="UP000230431">
    <property type="component" value="Unassembled WGS sequence"/>
</dbReference>
<evidence type="ECO:0000256" key="5">
    <source>
        <dbReference type="ARBA" id="ARBA00022898"/>
    </source>
</evidence>
<dbReference type="Gene3D" id="3.90.1150.10">
    <property type="entry name" value="Aspartate Aminotransferase, domain 1"/>
    <property type="match status" value="1"/>
</dbReference>
<evidence type="ECO:0000259" key="9">
    <source>
        <dbReference type="Pfam" id="PF00266"/>
    </source>
</evidence>
<dbReference type="Pfam" id="PF00266">
    <property type="entry name" value="Aminotran_5"/>
    <property type="match status" value="1"/>
</dbReference>
<dbReference type="Gene3D" id="1.10.260.50">
    <property type="match status" value="1"/>
</dbReference>
<protein>
    <submittedName>
        <fullName evidence="10">Cysteine desulfurase NifS</fullName>
    </submittedName>
</protein>
<evidence type="ECO:0000256" key="8">
    <source>
        <dbReference type="ARBA" id="ARBA00050776"/>
    </source>
</evidence>
<dbReference type="PANTHER" id="PTHR11601:SF34">
    <property type="entry name" value="CYSTEINE DESULFURASE"/>
    <property type="match status" value="1"/>
</dbReference>
<evidence type="ECO:0000256" key="2">
    <source>
        <dbReference type="ARBA" id="ARBA00006490"/>
    </source>
</evidence>
<accession>A0A2H0RGV6</accession>